<dbReference type="HOGENOM" id="CLU_002220_3_2_1"/>
<evidence type="ECO:0000259" key="3">
    <source>
        <dbReference type="Pfam" id="PF00501"/>
    </source>
</evidence>
<gene>
    <name evidence="4" type="ORF">MELLADRAFT_85167</name>
</gene>
<keyword evidence="5" id="KW-1185">Reference proteome</keyword>
<dbReference type="Gene3D" id="3.40.50.12780">
    <property type="entry name" value="N-terminal domain of ligase-like"/>
    <property type="match status" value="1"/>
</dbReference>
<dbReference type="EMBL" id="GL883102">
    <property type="protein sequence ID" value="EGG07870.1"/>
    <property type="molecule type" value="Genomic_DNA"/>
</dbReference>
<keyword evidence="2" id="KW-0597">Phosphoprotein</keyword>
<dbReference type="VEuPathDB" id="FungiDB:MELLADRAFT_85167"/>
<organism evidence="5">
    <name type="scientific">Melampsora larici-populina (strain 98AG31 / pathotype 3-4-7)</name>
    <name type="common">Poplar leaf rust fungus</name>
    <dbReference type="NCBI Taxonomy" id="747676"/>
    <lineage>
        <taxon>Eukaryota</taxon>
        <taxon>Fungi</taxon>
        <taxon>Dikarya</taxon>
        <taxon>Basidiomycota</taxon>
        <taxon>Pucciniomycotina</taxon>
        <taxon>Pucciniomycetes</taxon>
        <taxon>Pucciniales</taxon>
        <taxon>Melampsoraceae</taxon>
        <taxon>Melampsora</taxon>
    </lineage>
</organism>
<protein>
    <recommendedName>
        <fullName evidence="3">AMP-dependent synthetase/ligase domain-containing protein</fullName>
    </recommendedName>
</protein>
<evidence type="ECO:0000313" key="4">
    <source>
        <dbReference type="EMBL" id="EGG07870.1"/>
    </source>
</evidence>
<reference evidence="5" key="1">
    <citation type="journal article" date="2011" name="Proc. Natl. Acad. Sci. U.S.A.">
        <title>Obligate biotrophy features unraveled by the genomic analysis of rust fungi.</title>
        <authorList>
            <person name="Duplessis S."/>
            <person name="Cuomo C.A."/>
            <person name="Lin Y.-C."/>
            <person name="Aerts A."/>
            <person name="Tisserant E."/>
            <person name="Veneault-Fourrey C."/>
            <person name="Joly D.L."/>
            <person name="Hacquard S."/>
            <person name="Amselem J."/>
            <person name="Cantarel B.L."/>
            <person name="Chiu R."/>
            <person name="Coutinho P.M."/>
            <person name="Feau N."/>
            <person name="Field M."/>
            <person name="Frey P."/>
            <person name="Gelhaye E."/>
            <person name="Goldberg J."/>
            <person name="Grabherr M.G."/>
            <person name="Kodira C.D."/>
            <person name="Kohler A."/>
            <person name="Kuees U."/>
            <person name="Lindquist E.A."/>
            <person name="Lucas S.M."/>
            <person name="Mago R."/>
            <person name="Mauceli E."/>
            <person name="Morin E."/>
            <person name="Murat C."/>
            <person name="Pangilinan J.L."/>
            <person name="Park R."/>
            <person name="Pearson M."/>
            <person name="Quesneville H."/>
            <person name="Rouhier N."/>
            <person name="Sakthikumar S."/>
            <person name="Salamov A.A."/>
            <person name="Schmutz J."/>
            <person name="Selles B."/>
            <person name="Shapiro H."/>
            <person name="Tanguay P."/>
            <person name="Tuskan G.A."/>
            <person name="Henrissat B."/>
            <person name="Van de Peer Y."/>
            <person name="Rouze P."/>
            <person name="Ellis J.G."/>
            <person name="Dodds P.N."/>
            <person name="Schein J.E."/>
            <person name="Zhong S."/>
            <person name="Hamelin R.C."/>
            <person name="Grigoriev I.V."/>
            <person name="Szabo L.J."/>
            <person name="Martin F."/>
        </authorList>
    </citation>
    <scope>NUCLEOTIDE SEQUENCE [LARGE SCALE GENOMIC DNA]</scope>
    <source>
        <strain evidence="5">98AG31 / pathotype 3-4-7</strain>
    </source>
</reference>
<evidence type="ECO:0000256" key="1">
    <source>
        <dbReference type="ARBA" id="ARBA00022450"/>
    </source>
</evidence>
<dbReference type="InterPro" id="IPR051414">
    <property type="entry name" value="Adenylate-forming_Reductase"/>
</dbReference>
<sequence length="731" mass="80520">MGPNLNSFPTGVNREAGFKFPKFNTPVLDNPEVTPNELVDFHVTHNSSYPFGILAASEKDGIAKDIITWNEIGSALLKVYQELSSISPAAPGTSPVVGLIAYGEPLVYFTVLLGIMKAGCVPFAISPRNSPAAIAHLLKSSGCRNVYVEFDPRLLSHNASNMSVSEKMSRDQMDEVLKLLPESHLREVMELPSAHTLFPRLVTGSAYIFDSTVHEKLESIPTPIKAACEPVMILHSSGSIAFPKTLYMGRSVIQSWLRAPLSNGFCWEGELTAAMALPAFQAMGFHVGSLINLSTGSISGFFRPDIGPDGRCKPKTPNSFNVIQAIASLGCTIASFSPMMLTEFASDPSSIETLRTLKRVGFGGGPLNTEIGNQLVKSGVNLCVVYGSTEVGPISALFSDRCLGADWEYFEMSPQLTTRFIPHENDLYELVVLSSDVHRCSTTAIEPIMSLQTYHTNDFLAKHPTLPLYRVVGRLDDQIMLSNSEKTNPGPMEAIITFNPAIKSALMFGRGKPQNGVIIEPEEASVLDITNRTAVEEYISQIWPSIVEANNFGPSHSRLTRDLIMIIDPRVTPLPRTSKGQLSRPKVTEMFQAQIEAKYSNDQALDSNSAFIDVSINPQEILIGKSVRNRVERIISMVLDGDVNPEEDLFAQGCDSLHARYIRCRIVQLIQKSSKNTPNVPQNILYRYPTVLMLTQWVLSILSHIPLHVSQSEEESCTRLIKMIMKYQPSI</sequence>
<dbReference type="STRING" id="747676.F4RHR6"/>
<dbReference type="AlphaFoldDB" id="F4RHR6"/>
<dbReference type="KEGG" id="mlr:MELLADRAFT_85167"/>
<dbReference type="RefSeq" id="XP_007408635.1">
    <property type="nucleotide sequence ID" value="XM_007408573.1"/>
</dbReference>
<dbReference type="eggNOG" id="KOG1178">
    <property type="taxonomic scope" value="Eukaryota"/>
</dbReference>
<evidence type="ECO:0000256" key="2">
    <source>
        <dbReference type="ARBA" id="ARBA00022553"/>
    </source>
</evidence>
<dbReference type="Pfam" id="PF23562">
    <property type="entry name" value="AMP-binding_C_3"/>
    <property type="match status" value="1"/>
</dbReference>
<dbReference type="SUPFAM" id="SSF56801">
    <property type="entry name" value="Acetyl-CoA synthetase-like"/>
    <property type="match status" value="1"/>
</dbReference>
<dbReference type="OrthoDB" id="429813at2759"/>
<dbReference type="Pfam" id="PF00501">
    <property type="entry name" value="AMP-binding"/>
    <property type="match status" value="1"/>
</dbReference>
<dbReference type="PANTHER" id="PTHR43439:SF2">
    <property type="entry name" value="ENZYME, PUTATIVE (JCVI)-RELATED"/>
    <property type="match status" value="1"/>
</dbReference>
<dbReference type="Proteomes" id="UP000001072">
    <property type="component" value="Unassembled WGS sequence"/>
</dbReference>
<accession>F4RHR6</accession>
<keyword evidence="1" id="KW-0596">Phosphopantetheine</keyword>
<feature type="domain" description="AMP-dependent synthetase/ligase" evidence="3">
    <location>
        <begin position="108"/>
        <end position="397"/>
    </location>
</feature>
<dbReference type="InterPro" id="IPR000873">
    <property type="entry name" value="AMP-dep_synth/lig_dom"/>
</dbReference>
<dbReference type="PANTHER" id="PTHR43439">
    <property type="entry name" value="PHENYLACETATE-COENZYME A LIGASE"/>
    <property type="match status" value="1"/>
</dbReference>
<proteinExistence type="predicted"/>
<name>F4RHR6_MELLP</name>
<dbReference type="InParanoid" id="F4RHR6"/>
<dbReference type="GeneID" id="18933746"/>
<dbReference type="InterPro" id="IPR042099">
    <property type="entry name" value="ANL_N_sf"/>
</dbReference>
<evidence type="ECO:0000313" key="5">
    <source>
        <dbReference type="Proteomes" id="UP000001072"/>
    </source>
</evidence>